<feature type="non-terminal residue" evidence="1">
    <location>
        <position position="1"/>
    </location>
</feature>
<dbReference type="AlphaFoldDB" id="A0A256A674"/>
<dbReference type="RefSeq" id="WP_165764541.1">
    <property type="nucleotide sequence ID" value="NZ_NOXV01000040.1"/>
</dbReference>
<proteinExistence type="predicted"/>
<comment type="caution">
    <text evidence="1">The sequence shown here is derived from an EMBL/GenBank/DDBJ whole genome shotgun (WGS) entry which is preliminary data.</text>
</comment>
<dbReference type="Proteomes" id="UP000216605">
    <property type="component" value="Unassembled WGS sequence"/>
</dbReference>
<dbReference type="EMBL" id="NOXV01000040">
    <property type="protein sequence ID" value="OYQ49287.1"/>
    <property type="molecule type" value="Genomic_DNA"/>
</dbReference>
<evidence type="ECO:0000313" key="2">
    <source>
        <dbReference type="Proteomes" id="UP000216605"/>
    </source>
</evidence>
<protein>
    <submittedName>
        <fullName evidence="1">Uncharacterized protein</fullName>
    </submittedName>
</protein>
<keyword evidence="2" id="KW-1185">Reference proteome</keyword>
<name>A0A256A674_9FLAO</name>
<evidence type="ECO:0000313" key="1">
    <source>
        <dbReference type="EMBL" id="OYQ49287.1"/>
    </source>
</evidence>
<reference evidence="1 2" key="1">
    <citation type="submission" date="2017-07" db="EMBL/GenBank/DDBJ databases">
        <title>Flavobacterium cyanobacteriorum sp. nov., isolated from cyanobacterial aggregates in a eutrophic lake.</title>
        <authorList>
            <person name="Cai H."/>
        </authorList>
    </citation>
    <scope>NUCLEOTIDE SEQUENCE [LARGE SCALE GENOMIC DNA]</scope>
    <source>
        <strain evidence="1 2">TH021</strain>
    </source>
</reference>
<sequence>STLFYLTNKFKPLLYKAQYLNLNEHILYRITLEATPKNQKNIDITKVKDIKDPVVNKFTGIKYYVIEFDKKLRICVSSPSEKQIILDYINSDRYDNFTPAFSKFSIANIRIGIKDRKKDPKTIAQSGTPLCGIACIGFLMIKYQPNDYATLIEDLYSYAGAFYNKSNYYIKPWNKWPFGQVYDINPYDKKDYPKSSGKPMAQCDYILLASIKSSENDIRSYDGKSDKNIVIPFDLGEIDVDGIGGLTLSGTITKLLESMLLADEVDDLTSYIDSEEDDLKMLKDMDNLYIKKYECIMLIKSIMLEATQPWTKDDIEQSEKTFPDHWVMYAGDLVDNGKNVTFKVYSWGGEIKVNVTYQQFKNTFHGYIKCKL</sequence>
<organism evidence="1 2">
    <name type="scientific">Flavobacterium cyanobacteriorum</name>
    <dbReference type="NCBI Taxonomy" id="2022802"/>
    <lineage>
        <taxon>Bacteria</taxon>
        <taxon>Pseudomonadati</taxon>
        <taxon>Bacteroidota</taxon>
        <taxon>Flavobacteriia</taxon>
        <taxon>Flavobacteriales</taxon>
        <taxon>Flavobacteriaceae</taxon>
        <taxon>Flavobacterium</taxon>
    </lineage>
</organism>
<gene>
    <name evidence="1" type="ORF">CHU92_00350</name>
</gene>
<accession>A0A256A674</accession>